<keyword evidence="3" id="KW-1185">Reference proteome</keyword>
<feature type="region of interest" description="Disordered" evidence="1">
    <location>
        <begin position="1"/>
        <end position="41"/>
    </location>
</feature>
<evidence type="ECO:0000256" key="1">
    <source>
        <dbReference type="SAM" id="MobiDB-lite"/>
    </source>
</evidence>
<accession>A0AAW0WY73</accession>
<evidence type="ECO:0000313" key="3">
    <source>
        <dbReference type="Proteomes" id="UP001445076"/>
    </source>
</evidence>
<dbReference type="Proteomes" id="UP001445076">
    <property type="component" value="Unassembled WGS sequence"/>
</dbReference>
<gene>
    <name evidence="2" type="ORF">OTU49_005113</name>
</gene>
<sequence>MRFLGTMVGMEEGTTEQVSAAATEDATEEATEQATEATEVTEAMVTGSRQCLSCPTLASCWLPGPPVEPSGPPAGLGAHLLTLGPTWRPWGPPAGLGAHMLALGPTCWL</sequence>
<comment type="caution">
    <text evidence="2">The sequence shown here is derived from an EMBL/GenBank/DDBJ whole genome shotgun (WGS) entry which is preliminary data.</text>
</comment>
<dbReference type="EMBL" id="JARKIK010000045">
    <property type="protein sequence ID" value="KAK8735905.1"/>
    <property type="molecule type" value="Genomic_DNA"/>
</dbReference>
<organism evidence="2 3">
    <name type="scientific">Cherax quadricarinatus</name>
    <name type="common">Australian red claw crayfish</name>
    <dbReference type="NCBI Taxonomy" id="27406"/>
    <lineage>
        <taxon>Eukaryota</taxon>
        <taxon>Metazoa</taxon>
        <taxon>Ecdysozoa</taxon>
        <taxon>Arthropoda</taxon>
        <taxon>Crustacea</taxon>
        <taxon>Multicrustacea</taxon>
        <taxon>Malacostraca</taxon>
        <taxon>Eumalacostraca</taxon>
        <taxon>Eucarida</taxon>
        <taxon>Decapoda</taxon>
        <taxon>Pleocyemata</taxon>
        <taxon>Astacidea</taxon>
        <taxon>Parastacoidea</taxon>
        <taxon>Parastacidae</taxon>
        <taxon>Cherax</taxon>
    </lineage>
</organism>
<dbReference type="AlphaFoldDB" id="A0AAW0WY73"/>
<reference evidence="2 3" key="1">
    <citation type="journal article" date="2024" name="BMC Genomics">
        <title>Genome assembly of redclaw crayfish (Cherax quadricarinatus) provides insights into its immune adaptation and hypoxia tolerance.</title>
        <authorList>
            <person name="Liu Z."/>
            <person name="Zheng J."/>
            <person name="Li H."/>
            <person name="Fang K."/>
            <person name="Wang S."/>
            <person name="He J."/>
            <person name="Zhou D."/>
            <person name="Weng S."/>
            <person name="Chi M."/>
            <person name="Gu Z."/>
            <person name="He J."/>
            <person name="Li F."/>
            <person name="Wang M."/>
        </authorList>
    </citation>
    <scope>NUCLEOTIDE SEQUENCE [LARGE SCALE GENOMIC DNA]</scope>
    <source>
        <strain evidence="2">ZL_2023a</strain>
    </source>
</reference>
<protein>
    <submittedName>
        <fullName evidence="2">Uncharacterized protein</fullName>
    </submittedName>
</protein>
<name>A0AAW0WY73_CHEQU</name>
<feature type="compositionally biased region" description="Low complexity" evidence="1">
    <location>
        <begin position="32"/>
        <end position="41"/>
    </location>
</feature>
<proteinExistence type="predicted"/>
<evidence type="ECO:0000313" key="2">
    <source>
        <dbReference type="EMBL" id="KAK8735905.1"/>
    </source>
</evidence>